<protein>
    <submittedName>
        <fullName evidence="2">Putative amidase</fullName>
    </submittedName>
</protein>
<keyword evidence="3" id="KW-1185">Reference proteome</keyword>
<dbReference type="EMBL" id="QGML01001102">
    <property type="protein sequence ID" value="TVY89790.1"/>
    <property type="molecule type" value="Genomic_DNA"/>
</dbReference>
<evidence type="ECO:0000313" key="2">
    <source>
        <dbReference type="EMBL" id="TVY89790.1"/>
    </source>
</evidence>
<evidence type="ECO:0000259" key="1">
    <source>
        <dbReference type="Pfam" id="PF01425"/>
    </source>
</evidence>
<dbReference type="InterPro" id="IPR036928">
    <property type="entry name" value="AS_sf"/>
</dbReference>
<dbReference type="Pfam" id="PF01425">
    <property type="entry name" value="Amidase"/>
    <property type="match status" value="1"/>
</dbReference>
<comment type="caution">
    <text evidence="2">The sequence shown here is derived from an EMBL/GenBank/DDBJ whole genome shotgun (WGS) entry which is preliminary data.</text>
</comment>
<dbReference type="Proteomes" id="UP000315522">
    <property type="component" value="Unassembled WGS sequence"/>
</dbReference>
<dbReference type="PANTHER" id="PTHR42678:SF34">
    <property type="entry name" value="OS04G0183300 PROTEIN"/>
    <property type="match status" value="1"/>
</dbReference>
<name>A0A559MA05_9HELO</name>
<evidence type="ECO:0000313" key="3">
    <source>
        <dbReference type="Proteomes" id="UP000315522"/>
    </source>
</evidence>
<accession>A0A559MA05</accession>
<proteinExistence type="predicted"/>
<reference evidence="2 3" key="1">
    <citation type="submission" date="2018-05" db="EMBL/GenBank/DDBJ databases">
        <title>Genome sequencing and assembly of the regulated plant pathogen Lachnellula willkommii and related sister species for the development of diagnostic species identification markers.</title>
        <authorList>
            <person name="Giroux E."/>
            <person name="Bilodeau G."/>
        </authorList>
    </citation>
    <scope>NUCLEOTIDE SEQUENCE [LARGE SCALE GENOMIC DNA]</scope>
    <source>
        <strain evidence="2 3">CBS 172.35</strain>
    </source>
</reference>
<dbReference type="InterPro" id="IPR023631">
    <property type="entry name" value="Amidase_dom"/>
</dbReference>
<dbReference type="AlphaFoldDB" id="A0A559MA05"/>
<gene>
    <name evidence="2" type="ORF">LAWI1_G002489</name>
</gene>
<feature type="domain" description="Amidase" evidence="1">
    <location>
        <begin position="59"/>
        <end position="455"/>
    </location>
</feature>
<dbReference type="SUPFAM" id="SSF75304">
    <property type="entry name" value="Amidase signature (AS) enzymes"/>
    <property type="match status" value="1"/>
</dbReference>
<dbReference type="Gene3D" id="3.90.1300.10">
    <property type="entry name" value="Amidase signature (AS) domain"/>
    <property type="match status" value="1"/>
</dbReference>
<sequence length="526" mass="55774">MATALPSKGPRTVATHKLRGFIPTFSDQAHHQPLFNTLTATASDLQAELSNGTIKSTQVVEEYHRSIIAHNSVLNAVWELAPGAMQRAEELDLLREKGQFLGPLHGIPILVKKDNINLDPSFGLGTSGGAVALVDSVPASSAIIIEKLLEAGVIILGKTTMSEMAYFKGSNIRCGWSAAAGHAQSAYSPDGSSSGSAVAVSAGFAPIALGTETSGSLVCPATRAALFTIKSTVGIVPGKGIMPLSANFDIAGPLTKSPGDAADLLTVLIDPTKTHVPDGGYASALTGDWKDIKVGTLDPEFWAMPHSAIKYVEDATSQMNSEVRAVYSKIKELAKSYHGNISKLPSEEPFELPDGSDALSEAFTSDLEQDLDCFLQEELTTSRVRSLKELVQWNFDHADVALTAEYPNQDALVAATKVDHTGTNREEIAAYTKAAGAKFLDLFTEHDVDVIIAPTDSPLFLFSSAGAFPTATLPISTLGFNGRPFGLTIAAPPHNEAVLVTVMSAWESAFPARKTPEAYLTLEPID</sequence>
<organism evidence="2 3">
    <name type="scientific">Lachnellula willkommii</name>
    <dbReference type="NCBI Taxonomy" id="215461"/>
    <lineage>
        <taxon>Eukaryota</taxon>
        <taxon>Fungi</taxon>
        <taxon>Dikarya</taxon>
        <taxon>Ascomycota</taxon>
        <taxon>Pezizomycotina</taxon>
        <taxon>Leotiomycetes</taxon>
        <taxon>Helotiales</taxon>
        <taxon>Lachnaceae</taxon>
        <taxon>Lachnellula</taxon>
    </lineage>
</organism>
<dbReference type="PANTHER" id="PTHR42678">
    <property type="entry name" value="AMIDASE"/>
    <property type="match status" value="1"/>
</dbReference>